<reference evidence="5" key="1">
    <citation type="journal article" date="2023" name="Plant J.">
        <title>The genome of the king protea, Protea cynaroides.</title>
        <authorList>
            <person name="Chang J."/>
            <person name="Duong T.A."/>
            <person name="Schoeman C."/>
            <person name="Ma X."/>
            <person name="Roodt D."/>
            <person name="Barker N."/>
            <person name="Li Z."/>
            <person name="Van de Peer Y."/>
            <person name="Mizrachi E."/>
        </authorList>
    </citation>
    <scope>NUCLEOTIDE SEQUENCE</scope>
    <source>
        <tissue evidence="5">Young leaves</tissue>
    </source>
</reference>
<dbReference type="PANTHER" id="PTHR47714">
    <property type="entry name" value="CRS1/YHBY DOMAIN CONTAINING PROTEIN, EXPRESSED"/>
    <property type="match status" value="1"/>
</dbReference>
<dbReference type="AlphaFoldDB" id="A0A9Q0K501"/>
<keyword evidence="1 2" id="KW-0694">RNA-binding</keyword>
<evidence type="ECO:0000256" key="3">
    <source>
        <dbReference type="SAM" id="MobiDB-lite"/>
    </source>
</evidence>
<keyword evidence="6" id="KW-1185">Reference proteome</keyword>
<accession>A0A9Q0K501</accession>
<dbReference type="SMART" id="SM01103">
    <property type="entry name" value="CRS1_YhbY"/>
    <property type="match status" value="1"/>
</dbReference>
<dbReference type="SUPFAM" id="SSF75471">
    <property type="entry name" value="YhbY-like"/>
    <property type="match status" value="1"/>
</dbReference>
<feature type="domain" description="CRM" evidence="4">
    <location>
        <begin position="140"/>
        <end position="239"/>
    </location>
</feature>
<feature type="region of interest" description="Disordered" evidence="3">
    <location>
        <begin position="99"/>
        <end position="120"/>
    </location>
</feature>
<dbReference type="PANTHER" id="PTHR47714:SF1">
    <property type="entry name" value="RNA-BINDING CRS1 _ YHBY (CRM) DOMAIN PROTEIN"/>
    <property type="match status" value="1"/>
</dbReference>
<dbReference type="Proteomes" id="UP001141806">
    <property type="component" value="Unassembled WGS sequence"/>
</dbReference>
<dbReference type="OrthoDB" id="2020593at2759"/>
<dbReference type="Pfam" id="PF01985">
    <property type="entry name" value="CRS1_YhbY"/>
    <property type="match status" value="1"/>
</dbReference>
<evidence type="ECO:0000313" key="5">
    <source>
        <dbReference type="EMBL" id="KAJ4963331.1"/>
    </source>
</evidence>
<comment type="caution">
    <text evidence="5">The sequence shown here is derived from an EMBL/GenBank/DDBJ whole genome shotgun (WGS) entry which is preliminary data.</text>
</comment>
<dbReference type="EMBL" id="JAMYWD010000008">
    <property type="protein sequence ID" value="KAJ4963331.1"/>
    <property type="molecule type" value="Genomic_DNA"/>
</dbReference>
<proteinExistence type="predicted"/>
<dbReference type="GO" id="GO:0003723">
    <property type="term" value="F:RNA binding"/>
    <property type="evidence" value="ECO:0007669"/>
    <property type="project" value="UniProtKB-UniRule"/>
</dbReference>
<dbReference type="GO" id="GO:0009507">
    <property type="term" value="C:chloroplast"/>
    <property type="evidence" value="ECO:0007669"/>
    <property type="project" value="TreeGrafter"/>
</dbReference>
<dbReference type="InterPro" id="IPR001890">
    <property type="entry name" value="RNA-binding_CRM"/>
</dbReference>
<evidence type="ECO:0000256" key="1">
    <source>
        <dbReference type="ARBA" id="ARBA00022884"/>
    </source>
</evidence>
<dbReference type="PROSITE" id="PS51295">
    <property type="entry name" value="CRM"/>
    <property type="match status" value="1"/>
</dbReference>
<evidence type="ECO:0000259" key="4">
    <source>
        <dbReference type="PROSITE" id="PS51295"/>
    </source>
</evidence>
<gene>
    <name evidence="5" type="ORF">NE237_023270</name>
</gene>
<feature type="compositionally biased region" description="Basic and acidic residues" evidence="3">
    <location>
        <begin position="100"/>
        <end position="109"/>
    </location>
</feature>
<dbReference type="InterPro" id="IPR035920">
    <property type="entry name" value="YhbY-like_sf"/>
</dbReference>
<evidence type="ECO:0000256" key="2">
    <source>
        <dbReference type="PROSITE-ProRule" id="PRU00626"/>
    </source>
</evidence>
<name>A0A9Q0K501_9MAGN</name>
<sequence length="328" mass="36242">MGVSSLPQLNGLHQFLRAPSYLLLLMCKPLSVTGAAIGLPKRHKPITVQSFVTHIPLVFSSHRLFCSSSSSSAFTYLGIETPSPIFLSEKESSRLCSSYEEEKGQRRDDSDESVESEAVGVANASRTVPIIVRADARKPPTLSVKEKKELASYAHSLGKKLKCQQVGKSGITPSVAASFLETLEANELLKLKVHNNCPGELTDVVKQLEEATGSVIVGQIGRTVILYRPSITKLKVEEKKKQAQRVFMRRRLVVKPVDPKKFGAKANFAWEEGSSFDYHFGRIQEPSGNQPERPANGLSARRKVIHIVQGGLQFPFFLGILLLEIQKY</sequence>
<dbReference type="Gene3D" id="3.30.110.60">
    <property type="entry name" value="YhbY-like"/>
    <property type="match status" value="1"/>
</dbReference>
<evidence type="ECO:0000313" key="6">
    <source>
        <dbReference type="Proteomes" id="UP001141806"/>
    </source>
</evidence>
<protein>
    <recommendedName>
        <fullName evidence="4">CRM domain-containing protein</fullName>
    </recommendedName>
</protein>
<dbReference type="FunFam" id="3.30.110.60:FF:000004">
    <property type="entry name" value="RNA-binding CRS1 / YhbY (CRM) domain protein"/>
    <property type="match status" value="1"/>
</dbReference>
<organism evidence="5 6">
    <name type="scientific">Protea cynaroides</name>
    <dbReference type="NCBI Taxonomy" id="273540"/>
    <lineage>
        <taxon>Eukaryota</taxon>
        <taxon>Viridiplantae</taxon>
        <taxon>Streptophyta</taxon>
        <taxon>Embryophyta</taxon>
        <taxon>Tracheophyta</taxon>
        <taxon>Spermatophyta</taxon>
        <taxon>Magnoliopsida</taxon>
        <taxon>Proteales</taxon>
        <taxon>Proteaceae</taxon>
        <taxon>Protea</taxon>
    </lineage>
</organism>